<evidence type="ECO:0000313" key="2">
    <source>
        <dbReference type="EMBL" id="OQR25655.1"/>
    </source>
</evidence>
<name>A0A1V9U184_9LACO</name>
<reference evidence="2 3" key="1">
    <citation type="submission" date="2017-03" db="EMBL/GenBank/DDBJ databases">
        <title>Phylogenomics and comparative genomics of Lactobacillus salivarius, a mammalian gut commensal.</title>
        <authorList>
            <person name="Harris H.M."/>
        </authorList>
    </citation>
    <scope>NUCLEOTIDE SEQUENCE [LARGE SCALE GENOMIC DNA]</scope>
    <source>
        <strain evidence="2 3">AH4231</strain>
    </source>
</reference>
<keyword evidence="1" id="KW-0472">Membrane</keyword>
<gene>
    <name evidence="2" type="ORF">B6U37_03990</name>
</gene>
<organism evidence="2 3">
    <name type="scientific">Ligilactobacillus salivarius</name>
    <dbReference type="NCBI Taxonomy" id="1624"/>
    <lineage>
        <taxon>Bacteria</taxon>
        <taxon>Bacillati</taxon>
        <taxon>Bacillota</taxon>
        <taxon>Bacilli</taxon>
        <taxon>Lactobacillales</taxon>
        <taxon>Lactobacillaceae</taxon>
        <taxon>Ligilactobacillus</taxon>
    </lineage>
</organism>
<protein>
    <submittedName>
        <fullName evidence="2">Uncharacterized protein</fullName>
    </submittedName>
</protein>
<keyword evidence="1" id="KW-0812">Transmembrane</keyword>
<proteinExistence type="predicted"/>
<dbReference type="RefSeq" id="WP_081515728.1">
    <property type="nucleotide sequence ID" value="NZ_NBEW01000031.1"/>
</dbReference>
<feature type="transmembrane region" description="Helical" evidence="1">
    <location>
        <begin position="7"/>
        <end position="30"/>
    </location>
</feature>
<evidence type="ECO:0000313" key="3">
    <source>
        <dbReference type="Proteomes" id="UP000192353"/>
    </source>
</evidence>
<sequence>MKIVSKLLSVLIGITTFASGVTLFLEIAYFFDLKTLGMFFAEICIIFSLIYTKRNLDFMIYQDELWKKYKTRRSRDE</sequence>
<dbReference type="Proteomes" id="UP000192353">
    <property type="component" value="Unassembled WGS sequence"/>
</dbReference>
<feature type="transmembrane region" description="Helical" evidence="1">
    <location>
        <begin position="36"/>
        <end position="52"/>
    </location>
</feature>
<accession>A0A1V9U184</accession>
<dbReference type="EMBL" id="NBEY01000032">
    <property type="protein sequence ID" value="OQR25655.1"/>
    <property type="molecule type" value="Genomic_DNA"/>
</dbReference>
<evidence type="ECO:0000256" key="1">
    <source>
        <dbReference type="SAM" id="Phobius"/>
    </source>
</evidence>
<dbReference type="AlphaFoldDB" id="A0A1V9U184"/>
<comment type="caution">
    <text evidence="2">The sequence shown here is derived from an EMBL/GenBank/DDBJ whole genome shotgun (WGS) entry which is preliminary data.</text>
</comment>
<keyword evidence="1" id="KW-1133">Transmembrane helix</keyword>